<dbReference type="EMBL" id="VLPK01000001">
    <property type="protein sequence ID" value="TSJ42699.1"/>
    <property type="molecule type" value="Genomic_DNA"/>
</dbReference>
<accession>A0A556MSE0</accession>
<dbReference type="OrthoDB" id="798979at2"/>
<dbReference type="AlphaFoldDB" id="A0A556MSE0"/>
<evidence type="ECO:0000313" key="1">
    <source>
        <dbReference type="EMBL" id="TSJ42699.1"/>
    </source>
</evidence>
<keyword evidence="2" id="KW-1185">Reference proteome</keyword>
<dbReference type="Proteomes" id="UP000318733">
    <property type="component" value="Unassembled WGS sequence"/>
</dbReference>
<sequence length="76" mass="8855">MNLQFISDSTGKTTGVYIPIKEWNELKSKFKGIEQEGINIPDWHINLVRKRNEDYKSNPDNSISFDLAIDDIERDL</sequence>
<proteinExistence type="predicted"/>
<name>A0A556MSE0_9SPHI</name>
<evidence type="ECO:0008006" key="3">
    <source>
        <dbReference type="Google" id="ProtNLM"/>
    </source>
</evidence>
<organism evidence="1 2">
    <name type="scientific">Mucilaginibacter corticis</name>
    <dbReference type="NCBI Taxonomy" id="2597670"/>
    <lineage>
        <taxon>Bacteria</taxon>
        <taxon>Pseudomonadati</taxon>
        <taxon>Bacteroidota</taxon>
        <taxon>Sphingobacteriia</taxon>
        <taxon>Sphingobacteriales</taxon>
        <taxon>Sphingobacteriaceae</taxon>
        <taxon>Mucilaginibacter</taxon>
    </lineage>
</organism>
<gene>
    <name evidence="1" type="ORF">FO440_00460</name>
</gene>
<reference evidence="1 2" key="1">
    <citation type="submission" date="2019-07" db="EMBL/GenBank/DDBJ databases">
        <authorList>
            <person name="Huq M.A."/>
        </authorList>
    </citation>
    <scope>NUCLEOTIDE SEQUENCE [LARGE SCALE GENOMIC DNA]</scope>
    <source>
        <strain evidence="1 2">MAH-19</strain>
    </source>
</reference>
<evidence type="ECO:0000313" key="2">
    <source>
        <dbReference type="Proteomes" id="UP000318733"/>
    </source>
</evidence>
<dbReference type="RefSeq" id="WP_144246270.1">
    <property type="nucleotide sequence ID" value="NZ_VLPK01000001.1"/>
</dbReference>
<comment type="caution">
    <text evidence="1">The sequence shown here is derived from an EMBL/GenBank/DDBJ whole genome shotgun (WGS) entry which is preliminary data.</text>
</comment>
<protein>
    <recommendedName>
        <fullName evidence="3">Addiction module component CHP02574 family protein</fullName>
    </recommendedName>
</protein>